<evidence type="ECO:0000256" key="8">
    <source>
        <dbReference type="ARBA" id="ARBA00023049"/>
    </source>
</evidence>
<comment type="cofactor">
    <cofactor evidence="2">
        <name>Zn(2+)</name>
        <dbReference type="ChEBI" id="CHEBI:29105"/>
    </cofactor>
</comment>
<protein>
    <recommendedName>
        <fullName evidence="14">Cytosol non-specific dipeptidase</fullName>
        <ecNumber evidence="11">3.4.13.18</ecNumber>
    </recommendedName>
    <alternativeName>
        <fullName evidence="17">Aminoacyl-histidine dipeptidase</fullName>
    </alternativeName>
    <alternativeName>
        <fullName evidence="16">Beta-alanyl-histidine dipeptidase</fullName>
    </alternativeName>
    <alternativeName>
        <fullName evidence="15">Carnosinase</fullName>
    </alternativeName>
    <alternativeName>
        <fullName evidence="12">Peptidase D</fullName>
    </alternativeName>
    <alternativeName>
        <fullName evidence="18">Xaa-His dipeptidase</fullName>
    </alternativeName>
</protein>
<dbReference type="GO" id="GO:0046872">
    <property type="term" value="F:metal ion binding"/>
    <property type="evidence" value="ECO:0007669"/>
    <property type="project" value="UniProtKB-KW"/>
</dbReference>
<keyword evidence="9" id="KW-0170">Cobalt</keyword>
<dbReference type="HOGENOM" id="CLU_028526_0_0_6"/>
<dbReference type="PRINTS" id="PR00934">
    <property type="entry name" value="XHISDIPTASE"/>
</dbReference>
<evidence type="ECO:0000256" key="11">
    <source>
        <dbReference type="ARBA" id="ARBA00038976"/>
    </source>
</evidence>
<evidence type="ECO:0000256" key="6">
    <source>
        <dbReference type="ARBA" id="ARBA00022833"/>
    </source>
</evidence>
<evidence type="ECO:0000256" key="7">
    <source>
        <dbReference type="ARBA" id="ARBA00022997"/>
    </source>
</evidence>
<sequence length="477" mass="51397">MSITSLKPELLWKYFHGLCQIPRPSGQEEAVQNYVLGVAKELGLWAERDAGGNVLIRKPASKGKENAPGVILQAHLDMVAQKTKESKHDFSKDPIEAYIDGEWVRAKDTTLGADNGIGAATALAVLADNSIEHGPIEALFTATEETAMDGAFALKGGWLKGSLLLNLDTEDLGEICIGCAGGVDGTFTLPLTYETNNQAGYTLAVYGLMGGHSGSDIIKQRGNANKILARLLSVLGDKIRIHSMQGGTLRNAIPRDAEAVITSAESMKALQAALEPEIAVIRRGLPEAERNAFGVKLTEADKPAKCWNKATQDTVLRTINVCPNGVDRMSIDIAGLVETSSNLASIRTNDQEVQVQCLLRSSDNDARDNLGQRMLGLFLLAGGNGKLDNDYPGWQPIVGAKITDVLVQEGEKVIGKKPIVNVIHAGLECGILAQNYPHWQMASIGPDIVMPHSPDERVNIKSVEVFWKWLLAVLKAL</sequence>
<evidence type="ECO:0000256" key="9">
    <source>
        <dbReference type="ARBA" id="ARBA00023285"/>
    </source>
</evidence>
<dbReference type="EMBL" id="CP000513">
    <property type="protein sequence ID" value="ABQ13122.1"/>
    <property type="molecule type" value="Genomic_DNA"/>
</dbReference>
<dbReference type="InterPro" id="IPR001160">
    <property type="entry name" value="Peptidase_M20C"/>
</dbReference>
<keyword evidence="8" id="KW-0482">Metalloprotease</keyword>
<keyword evidence="3" id="KW-0645">Protease</keyword>
<dbReference type="PIRSF" id="PIRSF016599">
    <property type="entry name" value="Xaa-His_dipept"/>
    <property type="match status" value="1"/>
</dbReference>
<evidence type="ECO:0000313" key="20">
    <source>
        <dbReference type="EMBL" id="ABQ13122.1"/>
    </source>
</evidence>
<keyword evidence="6" id="KW-0862">Zinc</keyword>
<gene>
    <name evidence="20" type="ordered locus">DNO_0013</name>
</gene>
<evidence type="ECO:0000256" key="13">
    <source>
        <dbReference type="ARBA" id="ARBA00061423"/>
    </source>
</evidence>
<dbReference type="InterPro" id="IPR011650">
    <property type="entry name" value="Peptidase_M20_dimer"/>
</dbReference>
<dbReference type="Proteomes" id="UP000000248">
    <property type="component" value="Chromosome"/>
</dbReference>
<dbReference type="Gene3D" id="3.40.630.10">
    <property type="entry name" value="Zn peptidases"/>
    <property type="match status" value="2"/>
</dbReference>
<proteinExistence type="inferred from homology"/>
<dbReference type="NCBIfam" id="TIGR01893">
    <property type="entry name" value="aa-his-dipept"/>
    <property type="match status" value="1"/>
</dbReference>
<dbReference type="eggNOG" id="COG2195">
    <property type="taxonomic scope" value="Bacteria"/>
</dbReference>
<keyword evidence="4" id="KW-0479">Metal-binding</keyword>
<comment type="similarity">
    <text evidence="13">Belongs to the peptidase M20C family.</text>
</comment>
<dbReference type="OrthoDB" id="9773892at2"/>
<dbReference type="FunFam" id="3.40.630.10:FF:000015">
    <property type="entry name" value="Aminoacyl-histidine dipeptidase PepD"/>
    <property type="match status" value="1"/>
</dbReference>
<dbReference type="EC" id="3.4.13.18" evidence="11"/>
<comment type="cofactor">
    <cofactor evidence="1">
        <name>Co(2+)</name>
        <dbReference type="ChEBI" id="CHEBI:48828"/>
    </cofactor>
</comment>
<dbReference type="Pfam" id="PF01546">
    <property type="entry name" value="Peptidase_M20"/>
    <property type="match status" value="1"/>
</dbReference>
<accession>A5EWZ2</accession>
<dbReference type="GO" id="GO:0005829">
    <property type="term" value="C:cytosol"/>
    <property type="evidence" value="ECO:0007669"/>
    <property type="project" value="TreeGrafter"/>
</dbReference>
<keyword evidence="7" id="KW-0224">Dipeptidase</keyword>
<comment type="catalytic activity">
    <reaction evidence="10">
        <text>Hydrolysis of dipeptides, preferentially hydrophobic dipeptides including prolyl amino acids.</text>
        <dbReference type="EC" id="3.4.13.18"/>
    </reaction>
</comment>
<keyword evidence="5" id="KW-0378">Hydrolase</keyword>
<dbReference type="AlphaFoldDB" id="A5EWZ2"/>
<dbReference type="GO" id="GO:0006508">
    <property type="term" value="P:proteolysis"/>
    <property type="evidence" value="ECO:0007669"/>
    <property type="project" value="UniProtKB-KW"/>
</dbReference>
<dbReference type="Pfam" id="PF07687">
    <property type="entry name" value="M20_dimer"/>
    <property type="match status" value="1"/>
</dbReference>
<dbReference type="CDD" id="cd03890">
    <property type="entry name" value="M20_pepD"/>
    <property type="match status" value="1"/>
</dbReference>
<evidence type="ECO:0000256" key="4">
    <source>
        <dbReference type="ARBA" id="ARBA00022723"/>
    </source>
</evidence>
<keyword evidence="21" id="KW-1185">Reference proteome</keyword>
<evidence type="ECO:0000256" key="1">
    <source>
        <dbReference type="ARBA" id="ARBA00001941"/>
    </source>
</evidence>
<evidence type="ECO:0000313" key="21">
    <source>
        <dbReference type="Proteomes" id="UP000000248"/>
    </source>
</evidence>
<dbReference type="STRING" id="246195.DNO_0013"/>
<evidence type="ECO:0000256" key="2">
    <source>
        <dbReference type="ARBA" id="ARBA00001947"/>
    </source>
</evidence>
<feature type="domain" description="Peptidase M20 dimerisation" evidence="19">
    <location>
        <begin position="205"/>
        <end position="263"/>
    </location>
</feature>
<dbReference type="FunFam" id="3.40.630.10:FF:000018">
    <property type="entry name" value="Aminoacyl-histidine dipeptidase PepD"/>
    <property type="match status" value="1"/>
</dbReference>
<evidence type="ECO:0000256" key="18">
    <source>
        <dbReference type="ARBA" id="ARBA00078074"/>
    </source>
</evidence>
<dbReference type="PANTHER" id="PTHR43501:SF1">
    <property type="entry name" value="CYTOSOL NON-SPECIFIC DIPEPTIDASE"/>
    <property type="match status" value="1"/>
</dbReference>
<dbReference type="InterPro" id="IPR002933">
    <property type="entry name" value="Peptidase_M20"/>
</dbReference>
<name>A5EWZ2_DICNV</name>
<evidence type="ECO:0000256" key="16">
    <source>
        <dbReference type="ARBA" id="ARBA00076004"/>
    </source>
</evidence>
<evidence type="ECO:0000256" key="15">
    <source>
        <dbReference type="ARBA" id="ARBA00075285"/>
    </source>
</evidence>
<evidence type="ECO:0000256" key="10">
    <source>
        <dbReference type="ARBA" id="ARBA00036421"/>
    </source>
</evidence>
<evidence type="ECO:0000256" key="5">
    <source>
        <dbReference type="ARBA" id="ARBA00022801"/>
    </source>
</evidence>
<evidence type="ECO:0000256" key="14">
    <source>
        <dbReference type="ARBA" id="ARBA00071271"/>
    </source>
</evidence>
<dbReference type="PANTHER" id="PTHR43501">
    <property type="entry name" value="CYTOSOL NON-SPECIFIC DIPEPTIDASE"/>
    <property type="match status" value="1"/>
</dbReference>
<reference evidence="20 21" key="1">
    <citation type="journal article" date="2007" name="Nat. Biotechnol.">
        <title>Genome sequence and identification of candidate vaccine antigens from the animal pathogen Dichelobacter nodosus.</title>
        <authorList>
            <person name="Myers G.S."/>
            <person name="Parker D."/>
            <person name="Al-Hasani K."/>
            <person name="Kennan R.M."/>
            <person name="Seemann T."/>
            <person name="Ren Q."/>
            <person name="Badger J.H."/>
            <person name="Selengut J.D."/>
            <person name="Deboy R.T."/>
            <person name="Tettelin H."/>
            <person name="Boyce J.D."/>
            <person name="McCarl V.P."/>
            <person name="Han X."/>
            <person name="Nelson W.C."/>
            <person name="Madupu R."/>
            <person name="Mohamoud Y."/>
            <person name="Holley T."/>
            <person name="Fedorova N."/>
            <person name="Khouri H."/>
            <person name="Bottomley S.P."/>
            <person name="Whittington R.J."/>
            <person name="Adler B."/>
            <person name="Songer J.G."/>
            <person name="Rood J.I."/>
            <person name="Paulsen I.T."/>
        </authorList>
    </citation>
    <scope>NUCLEOTIDE SEQUENCE [LARGE SCALE GENOMIC DNA]</scope>
    <source>
        <strain evidence="20 21">VCS1703A</strain>
    </source>
</reference>
<evidence type="ECO:0000256" key="12">
    <source>
        <dbReference type="ARBA" id="ARBA00044252"/>
    </source>
</evidence>
<evidence type="ECO:0000256" key="17">
    <source>
        <dbReference type="ARBA" id="ARBA00077688"/>
    </source>
</evidence>
<evidence type="ECO:0000256" key="3">
    <source>
        <dbReference type="ARBA" id="ARBA00022670"/>
    </source>
</evidence>
<evidence type="ECO:0000259" key="19">
    <source>
        <dbReference type="Pfam" id="PF07687"/>
    </source>
</evidence>
<organism evidence="20 21">
    <name type="scientific">Dichelobacter nodosus (strain VCS1703A)</name>
    <dbReference type="NCBI Taxonomy" id="246195"/>
    <lineage>
        <taxon>Bacteria</taxon>
        <taxon>Pseudomonadati</taxon>
        <taxon>Pseudomonadota</taxon>
        <taxon>Gammaproteobacteria</taxon>
        <taxon>Cardiobacteriales</taxon>
        <taxon>Cardiobacteriaceae</taxon>
        <taxon>Dichelobacter</taxon>
    </lineage>
</organism>
<dbReference type="SUPFAM" id="SSF53187">
    <property type="entry name" value="Zn-dependent exopeptidases"/>
    <property type="match status" value="1"/>
</dbReference>
<dbReference type="KEGG" id="dno:DNO_0013"/>
<dbReference type="GO" id="GO:0070573">
    <property type="term" value="F:metallodipeptidase activity"/>
    <property type="evidence" value="ECO:0007669"/>
    <property type="project" value="TreeGrafter"/>
</dbReference>
<dbReference type="RefSeq" id="WP_011927773.1">
    <property type="nucleotide sequence ID" value="NC_009446.1"/>
</dbReference>